<dbReference type="EMBL" id="SJDL01000007">
    <property type="protein sequence ID" value="TBW57660.1"/>
    <property type="molecule type" value="Genomic_DNA"/>
</dbReference>
<evidence type="ECO:0000256" key="6">
    <source>
        <dbReference type="ARBA" id="ARBA00023239"/>
    </source>
</evidence>
<dbReference type="GO" id="GO:0004834">
    <property type="term" value="F:tryptophan synthase activity"/>
    <property type="evidence" value="ECO:0007669"/>
    <property type="project" value="UniProtKB-EC"/>
</dbReference>
<dbReference type="Pfam" id="PF00290">
    <property type="entry name" value="Trp_syntA"/>
    <property type="match status" value="1"/>
</dbReference>
<keyword evidence="6 8" id="KW-0456">Lyase</keyword>
<comment type="caution">
    <text evidence="10">The sequence shown here is derived from an EMBL/GenBank/DDBJ whole genome shotgun (WGS) entry which is preliminary data.</text>
</comment>
<proteinExistence type="inferred from homology"/>
<keyword evidence="3 8" id="KW-0028">Amino-acid biosynthesis</keyword>
<dbReference type="PANTHER" id="PTHR43406">
    <property type="entry name" value="TRYPTOPHAN SYNTHASE, ALPHA CHAIN"/>
    <property type="match status" value="1"/>
</dbReference>
<evidence type="ECO:0000256" key="8">
    <source>
        <dbReference type="HAMAP-Rule" id="MF_00131"/>
    </source>
</evidence>
<dbReference type="PROSITE" id="PS00167">
    <property type="entry name" value="TRP_SYNTHASE_ALPHA"/>
    <property type="match status" value="1"/>
</dbReference>
<dbReference type="RefSeq" id="WP_131480175.1">
    <property type="nucleotide sequence ID" value="NZ_SJDL01000007.1"/>
</dbReference>
<dbReference type="PANTHER" id="PTHR43406:SF1">
    <property type="entry name" value="TRYPTOPHAN SYNTHASE ALPHA CHAIN, CHLOROPLASTIC"/>
    <property type="match status" value="1"/>
</dbReference>
<comment type="subunit">
    <text evidence="2 8">Tetramer of two alpha and two beta chains.</text>
</comment>
<dbReference type="HAMAP" id="MF_00131">
    <property type="entry name" value="Trp_synth_alpha"/>
    <property type="match status" value="1"/>
</dbReference>
<comment type="function">
    <text evidence="8">The alpha subunit is responsible for the aldol cleavage of indoleglycerol phosphate to indole and glyceraldehyde 3-phosphate.</text>
</comment>
<dbReference type="CDD" id="cd04724">
    <property type="entry name" value="Tryptophan_synthase_alpha"/>
    <property type="match status" value="1"/>
</dbReference>
<protein>
    <recommendedName>
        <fullName evidence="8">Tryptophan synthase alpha chain</fullName>
        <ecNumber evidence="8">4.2.1.20</ecNumber>
    </recommendedName>
</protein>
<dbReference type="InterPro" id="IPR013785">
    <property type="entry name" value="Aldolase_TIM"/>
</dbReference>
<feature type="active site" description="Proton acceptor" evidence="8">
    <location>
        <position position="52"/>
    </location>
</feature>
<dbReference type="NCBIfam" id="TIGR00262">
    <property type="entry name" value="trpA"/>
    <property type="match status" value="1"/>
</dbReference>
<comment type="catalytic activity">
    <reaction evidence="7 8">
        <text>(1S,2R)-1-C-(indol-3-yl)glycerol 3-phosphate + L-serine = D-glyceraldehyde 3-phosphate + L-tryptophan + H2O</text>
        <dbReference type="Rhea" id="RHEA:10532"/>
        <dbReference type="ChEBI" id="CHEBI:15377"/>
        <dbReference type="ChEBI" id="CHEBI:33384"/>
        <dbReference type="ChEBI" id="CHEBI:57912"/>
        <dbReference type="ChEBI" id="CHEBI:58866"/>
        <dbReference type="ChEBI" id="CHEBI:59776"/>
        <dbReference type="EC" id="4.2.1.20"/>
    </reaction>
</comment>
<evidence type="ECO:0000313" key="11">
    <source>
        <dbReference type="Proteomes" id="UP000313645"/>
    </source>
</evidence>
<name>A0ABY1ZMN5_9GAMM</name>
<organism evidence="10 11">
    <name type="scientific">Marinobacter halodurans</name>
    <dbReference type="NCBI Taxonomy" id="2528979"/>
    <lineage>
        <taxon>Bacteria</taxon>
        <taxon>Pseudomonadati</taxon>
        <taxon>Pseudomonadota</taxon>
        <taxon>Gammaproteobacteria</taxon>
        <taxon>Pseudomonadales</taxon>
        <taxon>Marinobacteraceae</taxon>
        <taxon>Marinobacter</taxon>
    </lineage>
</organism>
<sequence>MNSTSRLDTRLAATKADKRPALVTYITAGDPDPDTSLDILRGLPEAGADIIELGMPFTDPMADGPAIQKSSLRALNGGQTQKKTLAMVQRFREHDRDTPLVLMGYYNPIYRYGADRFLRDAAEAGVDGLIIVDLPPDHDQAFFDAARDAGIHIIRLVTPTTKGERLKQVLRDASGFVYYVSVAGVTGAAPPTQDSVATTLAAIREHTDLPVGVGFGIRTAEDAAAIGRFSDAVIVGSALVDCVERAESPAAARQALHERVRDLAAGLRCRTCP</sequence>
<feature type="active site" description="Proton acceptor" evidence="8">
    <location>
        <position position="63"/>
    </location>
</feature>
<keyword evidence="11" id="KW-1185">Reference proteome</keyword>
<dbReference type="InterPro" id="IPR002028">
    <property type="entry name" value="Trp_synthase_suA"/>
</dbReference>
<dbReference type="EC" id="4.2.1.20" evidence="8"/>
<dbReference type="Gene3D" id="3.20.20.70">
    <property type="entry name" value="Aldolase class I"/>
    <property type="match status" value="1"/>
</dbReference>
<accession>A0ABY1ZMN5</accession>
<evidence type="ECO:0000256" key="4">
    <source>
        <dbReference type="ARBA" id="ARBA00022822"/>
    </source>
</evidence>
<evidence type="ECO:0000313" key="10">
    <source>
        <dbReference type="EMBL" id="TBW57660.1"/>
    </source>
</evidence>
<dbReference type="InterPro" id="IPR018204">
    <property type="entry name" value="Trp_synthase_alpha_AS"/>
</dbReference>
<gene>
    <name evidence="8" type="primary">trpA</name>
    <name evidence="10" type="ORF">EZI54_06375</name>
</gene>
<evidence type="ECO:0000256" key="7">
    <source>
        <dbReference type="ARBA" id="ARBA00049047"/>
    </source>
</evidence>
<dbReference type="Proteomes" id="UP000313645">
    <property type="component" value="Unassembled WGS sequence"/>
</dbReference>
<evidence type="ECO:0000256" key="5">
    <source>
        <dbReference type="ARBA" id="ARBA00023141"/>
    </source>
</evidence>
<evidence type="ECO:0000256" key="1">
    <source>
        <dbReference type="ARBA" id="ARBA00004733"/>
    </source>
</evidence>
<keyword evidence="5 8" id="KW-0057">Aromatic amino acid biosynthesis</keyword>
<evidence type="ECO:0000256" key="9">
    <source>
        <dbReference type="RuleBase" id="RU003662"/>
    </source>
</evidence>
<dbReference type="InterPro" id="IPR011060">
    <property type="entry name" value="RibuloseP-bd_barrel"/>
</dbReference>
<dbReference type="SUPFAM" id="SSF51366">
    <property type="entry name" value="Ribulose-phoshate binding barrel"/>
    <property type="match status" value="1"/>
</dbReference>
<keyword evidence="4 8" id="KW-0822">Tryptophan biosynthesis</keyword>
<reference evidence="10 11" key="1">
    <citation type="submission" date="2019-02" db="EMBL/GenBank/DDBJ databases">
        <title>Marinobacter halodurans sp. nov., a marine bacterium isolated from sea tidal flat.</title>
        <authorList>
            <person name="Yoo Y."/>
            <person name="Lee D.W."/>
            <person name="Kim B.S."/>
            <person name="Kim J.-J."/>
        </authorList>
    </citation>
    <scope>NUCLEOTIDE SEQUENCE [LARGE SCALE GENOMIC DNA]</scope>
    <source>
        <strain evidence="10 11">YJ-S3-2</strain>
    </source>
</reference>
<comment type="similarity">
    <text evidence="8 9">Belongs to the TrpA family.</text>
</comment>
<evidence type="ECO:0000256" key="3">
    <source>
        <dbReference type="ARBA" id="ARBA00022605"/>
    </source>
</evidence>
<evidence type="ECO:0000256" key="2">
    <source>
        <dbReference type="ARBA" id="ARBA00011270"/>
    </source>
</evidence>
<comment type="pathway">
    <text evidence="1 8">Amino-acid biosynthesis; L-tryptophan biosynthesis; L-tryptophan from chorismate: step 5/5.</text>
</comment>